<feature type="domain" description="Methyltransferase small" evidence="6">
    <location>
        <begin position="402"/>
        <end position="572"/>
    </location>
</feature>
<dbReference type="GO" id="GO:0003676">
    <property type="term" value="F:nucleic acid binding"/>
    <property type="evidence" value="ECO:0007669"/>
    <property type="project" value="InterPro"/>
</dbReference>
<dbReference type="GO" id="GO:0008757">
    <property type="term" value="F:S-adenosylmethionine-dependent methyltransferase activity"/>
    <property type="evidence" value="ECO:0007669"/>
    <property type="project" value="InterPro"/>
</dbReference>
<evidence type="ECO:0000256" key="5">
    <source>
        <dbReference type="SAM" id="MobiDB-lite"/>
    </source>
</evidence>
<feature type="compositionally biased region" description="Basic and acidic residues" evidence="5">
    <location>
        <begin position="118"/>
        <end position="135"/>
    </location>
</feature>
<gene>
    <name evidence="8" type="ORF">KDK95_00420</name>
</gene>
<dbReference type="Pfam" id="PF26049">
    <property type="entry name" value="RLMG_N"/>
    <property type="match status" value="1"/>
</dbReference>
<feature type="domain" description="RlmG N-terminal" evidence="7">
    <location>
        <begin position="221"/>
        <end position="371"/>
    </location>
</feature>
<dbReference type="GO" id="GO:0006364">
    <property type="term" value="P:rRNA processing"/>
    <property type="evidence" value="ECO:0007669"/>
    <property type="project" value="UniProtKB-KW"/>
</dbReference>
<evidence type="ECO:0000256" key="1">
    <source>
        <dbReference type="ARBA" id="ARBA00022490"/>
    </source>
</evidence>
<dbReference type="GO" id="GO:0008170">
    <property type="term" value="F:N-methyltransferase activity"/>
    <property type="evidence" value="ECO:0007669"/>
    <property type="project" value="UniProtKB-ARBA"/>
</dbReference>
<dbReference type="AlphaFoldDB" id="A0A941E7B7"/>
<dbReference type="InterPro" id="IPR058679">
    <property type="entry name" value="RlmG_N"/>
</dbReference>
<dbReference type="InterPro" id="IPR007848">
    <property type="entry name" value="Small_mtfrase_dom"/>
</dbReference>
<dbReference type="GO" id="GO:0032259">
    <property type="term" value="P:methylation"/>
    <property type="evidence" value="ECO:0007669"/>
    <property type="project" value="UniProtKB-KW"/>
</dbReference>
<evidence type="ECO:0000256" key="4">
    <source>
        <dbReference type="ARBA" id="ARBA00022679"/>
    </source>
</evidence>
<keyword evidence="3 8" id="KW-0489">Methyltransferase</keyword>
<feature type="region of interest" description="Disordered" evidence="5">
    <location>
        <begin position="58"/>
        <end position="152"/>
    </location>
</feature>
<dbReference type="PANTHER" id="PTHR47816">
    <property type="entry name" value="RIBOSOMAL RNA SMALL SUBUNIT METHYLTRANSFERASE C"/>
    <property type="match status" value="1"/>
</dbReference>
<dbReference type="Proteomes" id="UP000676325">
    <property type="component" value="Unassembled WGS sequence"/>
</dbReference>
<dbReference type="Gene3D" id="3.40.50.150">
    <property type="entry name" value="Vaccinia Virus protein VP39"/>
    <property type="match status" value="2"/>
</dbReference>
<evidence type="ECO:0000256" key="3">
    <source>
        <dbReference type="ARBA" id="ARBA00022603"/>
    </source>
</evidence>
<dbReference type="InterPro" id="IPR002052">
    <property type="entry name" value="DNA_methylase_N6_adenine_CS"/>
</dbReference>
<evidence type="ECO:0000259" key="7">
    <source>
        <dbReference type="Pfam" id="PF26049"/>
    </source>
</evidence>
<keyword evidence="2" id="KW-0698">rRNA processing</keyword>
<keyword evidence="1" id="KW-0963">Cytoplasm</keyword>
<dbReference type="CDD" id="cd02440">
    <property type="entry name" value="AdoMet_MTases"/>
    <property type="match status" value="1"/>
</dbReference>
<feature type="compositionally biased region" description="Basic residues" evidence="5">
    <location>
        <begin position="67"/>
        <end position="83"/>
    </location>
</feature>
<feature type="compositionally biased region" description="Basic residues" evidence="5">
    <location>
        <begin position="139"/>
        <end position="152"/>
    </location>
</feature>
<evidence type="ECO:0000313" key="9">
    <source>
        <dbReference type="Proteomes" id="UP000676325"/>
    </source>
</evidence>
<feature type="region of interest" description="Disordered" evidence="5">
    <location>
        <begin position="1"/>
        <end position="23"/>
    </location>
</feature>
<feature type="compositionally biased region" description="Low complexity" evidence="5">
    <location>
        <begin position="108"/>
        <end position="117"/>
    </location>
</feature>
<comment type="caution">
    <text evidence="8">The sequence shown here is derived from an EMBL/GenBank/DDBJ whole genome shotgun (WGS) entry which is preliminary data.</text>
</comment>
<organism evidence="8 9">
    <name type="scientific">Actinospica acidithermotolerans</name>
    <dbReference type="NCBI Taxonomy" id="2828514"/>
    <lineage>
        <taxon>Bacteria</taxon>
        <taxon>Bacillati</taxon>
        <taxon>Actinomycetota</taxon>
        <taxon>Actinomycetes</taxon>
        <taxon>Catenulisporales</taxon>
        <taxon>Actinospicaceae</taxon>
        <taxon>Actinospica</taxon>
    </lineage>
</organism>
<keyword evidence="9" id="KW-1185">Reference proteome</keyword>
<dbReference type="Pfam" id="PF05175">
    <property type="entry name" value="MTS"/>
    <property type="match status" value="1"/>
</dbReference>
<dbReference type="PROSITE" id="PS00092">
    <property type="entry name" value="N6_MTASE"/>
    <property type="match status" value="1"/>
</dbReference>
<evidence type="ECO:0000259" key="6">
    <source>
        <dbReference type="Pfam" id="PF05175"/>
    </source>
</evidence>
<dbReference type="EMBL" id="JAGSOH010000001">
    <property type="protein sequence ID" value="MBR7824755.1"/>
    <property type="molecule type" value="Genomic_DNA"/>
</dbReference>
<proteinExistence type="predicted"/>
<dbReference type="PANTHER" id="PTHR47816:SF5">
    <property type="entry name" value="RIBOSOMAL RNA LARGE SUBUNIT METHYLTRANSFERASE G"/>
    <property type="match status" value="1"/>
</dbReference>
<dbReference type="SUPFAM" id="SSF53335">
    <property type="entry name" value="S-adenosyl-L-methionine-dependent methyltransferases"/>
    <property type="match status" value="1"/>
</dbReference>
<sequence>MRADRGPVRRVGTTRSCGRRRDRQRLRLGARPRRVLHDAVHDEPVRLLELERQPDRQRAVRLDPRHLLRPGGHRTRDRHRRLPRPPADRASPAVRDAGRGRGRRARSARAPARVHVPGADRDHGGRGQPGRRLDAAARPARRPGRNRAARHGPALRRTGRLGGARRIRCLGWPDPVLLRAGHANELLDHGCRRGDVRLCRGIFADGPTAATAGRDSGSVVSTDAADDYLLRHLEEAGVDLGGTVVVLGDRTGELLAALPMKDGRPVLITDSYLAMEAARARVGDAATLLSTQDEPPARIDVLLIRVPKILALLEDQLHRLAPRLHEGSVVVGTGKATEIHTSTLNLLTQLVGPTRTSLAVRKARLIFTEPDVARIHADSANPWPLTYPLPADRKLGPIAGHEVTNHAGVFCADRLDIGTRFFLQYLPVTHGGDHIVDLGCGNGVVGTAAALANPTAQLTFLDESYQAVASARATYEANIADPGNARFVVGDAMSPVEDASADLVLNNPPFHTHRATTDLVAWRMFTGARRALRPGGQLWVVGNRHLGYHVKLRKIFGNCETVAGSPKFVILRSVR</sequence>
<accession>A0A941E7B7</accession>
<evidence type="ECO:0000313" key="8">
    <source>
        <dbReference type="EMBL" id="MBR7824755.1"/>
    </source>
</evidence>
<evidence type="ECO:0000256" key="2">
    <source>
        <dbReference type="ARBA" id="ARBA00022552"/>
    </source>
</evidence>
<dbReference type="InterPro" id="IPR029063">
    <property type="entry name" value="SAM-dependent_MTases_sf"/>
</dbReference>
<reference evidence="8" key="1">
    <citation type="submission" date="2021-04" db="EMBL/GenBank/DDBJ databases">
        <title>Genome based classification of Actinospica acidithermotolerans sp. nov., an actinobacterium isolated from an Indonesian hot spring.</title>
        <authorList>
            <person name="Kusuma A.B."/>
            <person name="Putra K.E."/>
            <person name="Nafisah S."/>
            <person name="Loh J."/>
            <person name="Nouioui I."/>
            <person name="Goodfellow M."/>
        </authorList>
    </citation>
    <scope>NUCLEOTIDE SEQUENCE</scope>
    <source>
        <strain evidence="8">MGRD01-02</strain>
    </source>
</reference>
<keyword evidence="4" id="KW-0808">Transferase</keyword>
<protein>
    <submittedName>
        <fullName evidence="8">Methyltransferase</fullName>
    </submittedName>
</protein>
<name>A0A941E7B7_9ACTN</name>
<dbReference type="InterPro" id="IPR046977">
    <property type="entry name" value="RsmC/RlmG"/>
</dbReference>